<evidence type="ECO:0000256" key="5">
    <source>
        <dbReference type="ARBA" id="ARBA00022989"/>
    </source>
</evidence>
<comment type="subcellular location">
    <subcellularLocation>
        <location evidence="1">Cell membrane</location>
        <topology evidence="1">Multi-pass membrane protein</topology>
    </subcellularLocation>
</comment>
<dbReference type="SUPFAM" id="SSF103473">
    <property type="entry name" value="MFS general substrate transporter"/>
    <property type="match status" value="1"/>
</dbReference>
<dbReference type="Pfam" id="PF07690">
    <property type="entry name" value="MFS_1"/>
    <property type="match status" value="1"/>
</dbReference>
<dbReference type="PANTHER" id="PTHR43124">
    <property type="entry name" value="PURINE EFFLUX PUMP PBUE"/>
    <property type="match status" value="1"/>
</dbReference>
<dbReference type="CDD" id="cd17324">
    <property type="entry name" value="MFS_NepI_like"/>
    <property type="match status" value="1"/>
</dbReference>
<evidence type="ECO:0000256" key="7">
    <source>
        <dbReference type="SAM" id="Phobius"/>
    </source>
</evidence>
<evidence type="ECO:0000256" key="6">
    <source>
        <dbReference type="ARBA" id="ARBA00023136"/>
    </source>
</evidence>
<feature type="transmembrane region" description="Helical" evidence="7">
    <location>
        <begin position="290"/>
        <end position="308"/>
    </location>
</feature>
<dbReference type="Gene3D" id="1.20.1250.20">
    <property type="entry name" value="MFS general substrate transporter like domains"/>
    <property type="match status" value="2"/>
</dbReference>
<evidence type="ECO:0000256" key="4">
    <source>
        <dbReference type="ARBA" id="ARBA00022692"/>
    </source>
</evidence>
<dbReference type="GO" id="GO:0005886">
    <property type="term" value="C:plasma membrane"/>
    <property type="evidence" value="ECO:0007669"/>
    <property type="project" value="UniProtKB-SubCell"/>
</dbReference>
<dbReference type="InterPro" id="IPR036259">
    <property type="entry name" value="MFS_trans_sf"/>
</dbReference>
<evidence type="ECO:0000313" key="10">
    <source>
        <dbReference type="Proteomes" id="UP000003900"/>
    </source>
</evidence>
<feature type="transmembrane region" description="Helical" evidence="7">
    <location>
        <begin position="128"/>
        <end position="154"/>
    </location>
</feature>
<gene>
    <name evidence="9" type="ORF">PDENDC454_23656</name>
</gene>
<comment type="caution">
    <text evidence="9">The sequence shown here is derived from an EMBL/GenBank/DDBJ whole genome shotgun (WGS) entry which is preliminary data.</text>
</comment>
<name>H3SMD8_9BACL</name>
<keyword evidence="5 7" id="KW-1133">Transmembrane helix</keyword>
<feature type="transmembrane region" description="Helical" evidence="7">
    <location>
        <begin position="38"/>
        <end position="58"/>
    </location>
</feature>
<keyword evidence="4 7" id="KW-0812">Transmembrane</keyword>
<evidence type="ECO:0000256" key="1">
    <source>
        <dbReference type="ARBA" id="ARBA00004651"/>
    </source>
</evidence>
<feature type="domain" description="Major facilitator superfamily (MFS) profile" evidence="8">
    <location>
        <begin position="4"/>
        <end position="381"/>
    </location>
</feature>
<dbReference type="InterPro" id="IPR020846">
    <property type="entry name" value="MFS_dom"/>
</dbReference>
<keyword evidence="6 7" id="KW-0472">Membrane</keyword>
<dbReference type="Proteomes" id="UP000003900">
    <property type="component" value="Unassembled WGS sequence"/>
</dbReference>
<keyword evidence="3" id="KW-1003">Cell membrane</keyword>
<dbReference type="InterPro" id="IPR001958">
    <property type="entry name" value="Tet-R_TetA/multi-R_MdtG-like"/>
</dbReference>
<proteinExistence type="predicted"/>
<dbReference type="PANTHER" id="PTHR43124:SF10">
    <property type="entry name" value="PURINE EFFLUX PUMP PBUE"/>
    <property type="match status" value="1"/>
</dbReference>
<feature type="transmembrane region" description="Helical" evidence="7">
    <location>
        <begin position="329"/>
        <end position="349"/>
    </location>
</feature>
<sequence>MNFRVYMLAVAAFVVGTVELIIGGLLDQIASDLGITVSAAGQLITIFSVAFAISAPILMNVTARFERKKLYLFFLFVFMLSNLIVAFSSDYGALMAARALSAASGSLIIVLSVTIASKLVKPEYKGRAIGIIYMGVSGSLVLGVPIGMVIGHAYGWRAPFLFVALLTVVAMIAIFFSLQPVAPSPAAPLRAQFASLKNAKLVSGHLLAYFMLTGHLTLYAYLTPYLQATYQLSPEMTSVAYFLFGIAAVAGGGLGGWIADKWGTKRSILTVVASFACIMFILPFAAHLPFYLFMAVVMIWSALSWALTPGQQSYLMQCAPDTADIQLSLSSSVLHMGIATGSVVGGIVIEKSAVTYNAWVGCSIVLVALVVAVYSLTRPFHGKAAAAHQASAGASAPLAES</sequence>
<dbReference type="AlphaFoldDB" id="H3SMD8"/>
<evidence type="ECO:0000259" key="8">
    <source>
        <dbReference type="PROSITE" id="PS50850"/>
    </source>
</evidence>
<dbReference type="PRINTS" id="PR01035">
    <property type="entry name" value="TCRTETA"/>
</dbReference>
<keyword evidence="10" id="KW-1185">Reference proteome</keyword>
<dbReference type="InterPro" id="IPR050189">
    <property type="entry name" value="MFS_Efflux_Transporters"/>
</dbReference>
<dbReference type="STRING" id="1131935.PDENDC454_23656"/>
<organism evidence="9 10">
    <name type="scientific">Paenibacillus dendritiformis C454</name>
    <dbReference type="NCBI Taxonomy" id="1131935"/>
    <lineage>
        <taxon>Bacteria</taxon>
        <taxon>Bacillati</taxon>
        <taxon>Bacillota</taxon>
        <taxon>Bacilli</taxon>
        <taxon>Bacillales</taxon>
        <taxon>Paenibacillaceae</taxon>
        <taxon>Paenibacillus</taxon>
    </lineage>
</organism>
<feature type="transmembrane region" description="Helical" evidence="7">
    <location>
        <begin position="95"/>
        <end position="116"/>
    </location>
</feature>
<accession>H3SMD8</accession>
<reference evidence="9 10" key="1">
    <citation type="journal article" date="2012" name="J. Bacteriol.">
        <title>Genome Sequence of the Pattern-Forming Social Bacterium Paenibacillus dendritiformis C454 Chiral Morphotype.</title>
        <authorList>
            <person name="Sirota-Madi A."/>
            <person name="Olender T."/>
            <person name="Helman Y."/>
            <person name="Brainis I."/>
            <person name="Finkelshtein A."/>
            <person name="Roth D."/>
            <person name="Hagai E."/>
            <person name="Leshkowitz D."/>
            <person name="Brodsky L."/>
            <person name="Galatenko V."/>
            <person name="Nikolaev V."/>
            <person name="Gutnick D.L."/>
            <person name="Lancet D."/>
            <person name="Ben-Jacob E."/>
        </authorList>
    </citation>
    <scope>NUCLEOTIDE SEQUENCE [LARGE SCALE GENOMIC DNA]</scope>
    <source>
        <strain evidence="9 10">C454</strain>
    </source>
</reference>
<dbReference type="InterPro" id="IPR011701">
    <property type="entry name" value="MFS"/>
</dbReference>
<evidence type="ECO:0000256" key="2">
    <source>
        <dbReference type="ARBA" id="ARBA00022448"/>
    </source>
</evidence>
<dbReference type="EMBL" id="AHKH01000102">
    <property type="protein sequence ID" value="EHQ59768.1"/>
    <property type="molecule type" value="Genomic_DNA"/>
</dbReference>
<feature type="transmembrane region" description="Helical" evidence="7">
    <location>
        <begin position="266"/>
        <end position="284"/>
    </location>
</feature>
<evidence type="ECO:0000313" key="9">
    <source>
        <dbReference type="EMBL" id="EHQ59768.1"/>
    </source>
</evidence>
<evidence type="ECO:0000256" key="3">
    <source>
        <dbReference type="ARBA" id="ARBA00022475"/>
    </source>
</evidence>
<dbReference type="PATRIC" id="fig|1131935.3.peg.4919"/>
<protein>
    <submittedName>
        <fullName evidence="9">Major facilitator family transporter</fullName>
    </submittedName>
</protein>
<feature type="transmembrane region" description="Helical" evidence="7">
    <location>
        <begin position="355"/>
        <end position="376"/>
    </location>
</feature>
<keyword evidence="2" id="KW-0813">Transport</keyword>
<feature type="transmembrane region" description="Helical" evidence="7">
    <location>
        <begin position="160"/>
        <end position="178"/>
    </location>
</feature>
<feature type="transmembrane region" description="Helical" evidence="7">
    <location>
        <begin position="241"/>
        <end position="259"/>
    </location>
</feature>
<dbReference type="GO" id="GO:0022857">
    <property type="term" value="F:transmembrane transporter activity"/>
    <property type="evidence" value="ECO:0007669"/>
    <property type="project" value="InterPro"/>
</dbReference>
<feature type="transmembrane region" description="Helical" evidence="7">
    <location>
        <begin position="199"/>
        <end position="221"/>
    </location>
</feature>
<dbReference type="PROSITE" id="PS50850">
    <property type="entry name" value="MFS"/>
    <property type="match status" value="1"/>
</dbReference>
<feature type="transmembrane region" description="Helical" evidence="7">
    <location>
        <begin position="70"/>
        <end position="89"/>
    </location>
</feature>
<feature type="transmembrane region" description="Helical" evidence="7">
    <location>
        <begin position="5"/>
        <end position="26"/>
    </location>
</feature>